<dbReference type="EMBL" id="CALNXI010000401">
    <property type="protein sequence ID" value="CAH3026354.1"/>
    <property type="molecule type" value="Genomic_DNA"/>
</dbReference>
<dbReference type="Gene3D" id="3.30.565.60">
    <property type="match status" value="1"/>
</dbReference>
<organism evidence="2 3">
    <name type="scientific">Porites evermanni</name>
    <dbReference type="NCBI Taxonomy" id="104178"/>
    <lineage>
        <taxon>Eukaryota</taxon>
        <taxon>Metazoa</taxon>
        <taxon>Cnidaria</taxon>
        <taxon>Anthozoa</taxon>
        <taxon>Hexacorallia</taxon>
        <taxon>Scleractinia</taxon>
        <taxon>Fungiina</taxon>
        <taxon>Poritidae</taxon>
        <taxon>Porites</taxon>
    </lineage>
</organism>
<comment type="caution">
    <text evidence="2">The sequence shown here is derived from an EMBL/GenBank/DDBJ whole genome shotgun (WGS) entry which is preliminary data.</text>
</comment>
<evidence type="ECO:0000313" key="2">
    <source>
        <dbReference type="EMBL" id="CAH3026354.1"/>
    </source>
</evidence>
<evidence type="ECO:0000313" key="3">
    <source>
        <dbReference type="Proteomes" id="UP001159427"/>
    </source>
</evidence>
<dbReference type="InterPro" id="IPR007421">
    <property type="entry name" value="Schlafen_AlbA_2_dom"/>
</dbReference>
<dbReference type="Pfam" id="PF13749">
    <property type="entry name" value="HATPase_c_4"/>
    <property type="match status" value="1"/>
</dbReference>
<sequence length="707" mass="81542">MASPNCSSLLINVKDLLLLQGVETQRVKFKKAWHNKREGGSYWQIIHTICAFANDFYNDNGGYIIIGVEEKEDWENDTDDRQIILPPLGVLARDLDRIQKQITGACRENIRPEYFPILSPEVVEMEGTTKHVLVIWAMASDNRPHSCKESEKGQSRYYIRRATETRKASPDEERQLLTLHSKIPFDDRRAHTSGSGKKLSDADIDFELVKKFLKGVGSRLLHQQGDKKPIHYYERLNLVTQVGDASDGGKMVPVFVPRNVALLFFHASPHDFFSGAKTEIAIYTHEDEVTEEKTITGPIDQQIHETLSLILETTKEEARREFVAYPVRALREAVVNAFHHRGYEVCDNNPIKIHIKPNCIDVVSYPGPDPTLKPEHFSAENEVPYVPSRNRRIAELLKERKLAEGRFTGVRTIYRSMKNNNNPKPTFDFSRTYFHVRLPGHPKYIVYSIVRKVDNFCAKGDKHGAIKLLKEFLDEQLKDTPSFLGFEMLISKLLDLLDNDMKHPFMKPYERSITEKLRRLIPLTKELSNWCDSTKPLDISTGVRIVERLVEEGAKYEDVESAVRKAVELYKNKGQQPLASSQNAHKLFEAMGRELTKANGYVAYHVACCKFNLYSLTKKSMQKRKDLVGYLKEAEDYVDKAILLTNEEDKRQLAKQYRQLGYIHSQLQVIQKSTEERVIEFYEKARKYNPWIEINQVYIPAGYKPNF</sequence>
<name>A0ABN8MEM8_9CNID</name>
<dbReference type="Gene3D" id="3.30.950.30">
    <property type="entry name" value="Schlafen, AAA domain"/>
    <property type="match status" value="1"/>
</dbReference>
<dbReference type="PANTHER" id="PTHR30595:SF6">
    <property type="entry name" value="SCHLAFEN ALBA-2 DOMAIN-CONTAINING PROTEIN"/>
    <property type="match status" value="1"/>
</dbReference>
<accession>A0ABN8MEM8</accession>
<dbReference type="InterPro" id="IPR038461">
    <property type="entry name" value="Schlafen_AlbA_2_dom_sf"/>
</dbReference>
<dbReference type="InterPro" id="IPR038475">
    <property type="entry name" value="RecG_C_sf"/>
</dbReference>
<evidence type="ECO:0000259" key="1">
    <source>
        <dbReference type="Pfam" id="PF04326"/>
    </source>
</evidence>
<dbReference type="Pfam" id="PF04326">
    <property type="entry name" value="SLFN_AlbA_2"/>
    <property type="match status" value="1"/>
</dbReference>
<dbReference type="PANTHER" id="PTHR30595">
    <property type="entry name" value="GLPR-RELATED TRANSCRIPTIONAL REPRESSOR"/>
    <property type="match status" value="1"/>
</dbReference>
<feature type="non-terminal residue" evidence="2">
    <location>
        <position position="707"/>
    </location>
</feature>
<gene>
    <name evidence="2" type="ORF">PEVE_00028893</name>
</gene>
<keyword evidence="3" id="KW-1185">Reference proteome</keyword>
<proteinExistence type="predicted"/>
<protein>
    <recommendedName>
        <fullName evidence="1">Schlafen AlbA-2 domain-containing protein</fullName>
    </recommendedName>
</protein>
<dbReference type="Proteomes" id="UP001159427">
    <property type="component" value="Unassembled WGS sequence"/>
</dbReference>
<feature type="domain" description="Schlafen AlbA-2" evidence="1">
    <location>
        <begin position="23"/>
        <end position="168"/>
    </location>
</feature>
<reference evidence="2 3" key="1">
    <citation type="submission" date="2022-05" db="EMBL/GenBank/DDBJ databases">
        <authorList>
            <consortium name="Genoscope - CEA"/>
            <person name="William W."/>
        </authorList>
    </citation>
    <scope>NUCLEOTIDE SEQUENCE [LARGE SCALE GENOMIC DNA]</scope>
</reference>